<keyword evidence="1" id="KW-0812">Transmembrane</keyword>
<name>A0A5C8P1F8_9BACI</name>
<keyword evidence="1" id="KW-0472">Membrane</keyword>
<keyword evidence="3" id="KW-1185">Reference proteome</keyword>
<proteinExistence type="predicted"/>
<evidence type="ECO:0000313" key="3">
    <source>
        <dbReference type="Proteomes" id="UP000321574"/>
    </source>
</evidence>
<accession>A0A5C8P1F8</accession>
<evidence type="ECO:0000313" key="2">
    <source>
        <dbReference type="EMBL" id="TXL67449.1"/>
    </source>
</evidence>
<evidence type="ECO:0000256" key="1">
    <source>
        <dbReference type="SAM" id="Phobius"/>
    </source>
</evidence>
<dbReference type="EMBL" id="VDUW01000001">
    <property type="protein sequence ID" value="TXL67449.1"/>
    <property type="molecule type" value="Genomic_DNA"/>
</dbReference>
<reference evidence="2 3" key="1">
    <citation type="submission" date="2019-06" db="EMBL/GenBank/DDBJ databases">
        <title>Cerasibacillus sp. nov., isolated from maize field.</title>
        <authorList>
            <person name="Lin S.-Y."/>
            <person name="Tsai C.-F."/>
            <person name="Young C.-C."/>
        </authorList>
    </citation>
    <scope>NUCLEOTIDE SEQUENCE [LARGE SCALE GENOMIC DNA]</scope>
    <source>
        <strain evidence="2 3">CC-CFT480</strain>
    </source>
</reference>
<feature type="transmembrane region" description="Helical" evidence="1">
    <location>
        <begin position="12"/>
        <end position="32"/>
    </location>
</feature>
<dbReference type="Proteomes" id="UP000321574">
    <property type="component" value="Unassembled WGS sequence"/>
</dbReference>
<dbReference type="OrthoDB" id="9775849at2"/>
<gene>
    <name evidence="2" type="ORF">FHP05_00015</name>
</gene>
<dbReference type="AlphaFoldDB" id="A0A5C8P1F8"/>
<feature type="transmembrane region" description="Helical" evidence="1">
    <location>
        <begin position="52"/>
        <end position="69"/>
    </location>
</feature>
<organism evidence="2 3">
    <name type="scientific">Cerasibacillus terrae</name>
    <dbReference type="NCBI Taxonomy" id="2498845"/>
    <lineage>
        <taxon>Bacteria</taxon>
        <taxon>Bacillati</taxon>
        <taxon>Bacillota</taxon>
        <taxon>Bacilli</taxon>
        <taxon>Bacillales</taxon>
        <taxon>Bacillaceae</taxon>
        <taxon>Cerasibacillus</taxon>
    </lineage>
</organism>
<sequence length="242" mass="28248">MRSVFQFIKENKIITIIEITSLVCIYIIYFILDDVPEYFQGGYELGVVISNLSIGYTVSYIFNILVVYIPEQRRKKKVYLYVSKLTNLIVMHGENLFNDMIKKANRKDLTFSNLKPNDIKDICKNINPNTLSPSINIGNLQGNTVANQVNWDRNLLIHINRTKEHTKEILKYVPIMDSEHIVLVNKVLYSELFKFASFIEGGLLSFNEDLIIISNHLIDYKSILREIDEYITKHPYMNKNEM</sequence>
<comment type="caution">
    <text evidence="2">The sequence shown here is derived from an EMBL/GenBank/DDBJ whole genome shotgun (WGS) entry which is preliminary data.</text>
</comment>
<dbReference type="RefSeq" id="WP_147664882.1">
    <property type="nucleotide sequence ID" value="NZ_VDUW01000001.1"/>
</dbReference>
<keyword evidence="1" id="KW-1133">Transmembrane helix</keyword>
<protein>
    <submittedName>
        <fullName evidence="2">Uncharacterized protein</fullName>
    </submittedName>
</protein>